<dbReference type="RefSeq" id="WP_236343869.1">
    <property type="nucleotide sequence ID" value="NZ_CAKMMF010000020.1"/>
</dbReference>
<accession>A0ABN8GUP4</accession>
<dbReference type="Proteomes" id="UP000838686">
    <property type="component" value="Unassembled WGS sequence"/>
</dbReference>
<evidence type="ECO:0000256" key="1">
    <source>
        <dbReference type="ARBA" id="ARBA00008005"/>
    </source>
</evidence>
<dbReference type="Pfam" id="PF17481">
    <property type="entry name" value="Phage_sheath_domII"/>
    <property type="match status" value="1"/>
</dbReference>
<dbReference type="Gene3D" id="3.40.50.11790">
    <property type="match status" value="1"/>
</dbReference>
<feature type="domain" description="Tail sheath protein Gp18-like" evidence="5">
    <location>
        <begin position="33"/>
        <end position="90"/>
    </location>
</feature>
<dbReference type="InterPro" id="IPR020287">
    <property type="entry name" value="Tail_sheath_C"/>
</dbReference>
<name>A0ABN8GUP4_9BACL</name>
<dbReference type="InterPro" id="IPR054564">
    <property type="entry name" value="Gp18_domIII_N"/>
</dbReference>
<protein>
    <recommendedName>
        <fullName evidence="8">Phage tail sheath protein</fullName>
    </recommendedName>
</protein>
<evidence type="ECO:0008006" key="8">
    <source>
        <dbReference type="Google" id="ProtNLM"/>
    </source>
</evidence>
<comment type="caution">
    <text evidence="6">The sequence shown here is derived from an EMBL/GenBank/DDBJ whole genome shotgun (WGS) entry which is preliminary data.</text>
</comment>
<comment type="similarity">
    <text evidence="1">Belongs to the myoviridae tail sheath protein family.</text>
</comment>
<dbReference type="InterPro" id="IPR035089">
    <property type="entry name" value="Phage_sheath_subtilisin"/>
</dbReference>
<proteinExistence type="inferred from homology"/>
<feature type="domain" description="Tail sheath protein C-terminal" evidence="4">
    <location>
        <begin position="340"/>
        <end position="437"/>
    </location>
</feature>
<evidence type="ECO:0000313" key="6">
    <source>
        <dbReference type="EMBL" id="CAH1212270.1"/>
    </source>
</evidence>
<dbReference type="Gene3D" id="3.30.1370.220">
    <property type="match status" value="1"/>
</dbReference>
<dbReference type="Gene3D" id="3.30.360.90">
    <property type="match status" value="1"/>
</dbReference>
<dbReference type="Gene3D" id="2.60.40.4290">
    <property type="match status" value="1"/>
</dbReference>
<feature type="domain" description="Phage tail sheath protein-like beta-sandwich" evidence="3">
    <location>
        <begin position="91"/>
        <end position="179"/>
    </location>
</feature>
<dbReference type="Pfam" id="PF22671">
    <property type="entry name" value="Gp18_domIII_N"/>
    <property type="match status" value="1"/>
</dbReference>
<keyword evidence="7" id="KW-1185">Reference proteome</keyword>
<dbReference type="Pfam" id="PF17482">
    <property type="entry name" value="Phage_sheath_1C"/>
    <property type="match status" value="1"/>
</dbReference>
<evidence type="ECO:0000259" key="2">
    <source>
        <dbReference type="Pfam" id="PF04984"/>
    </source>
</evidence>
<dbReference type="InterPro" id="IPR035326">
    <property type="entry name" value="Beta_sandwich_Seath"/>
</dbReference>
<evidence type="ECO:0000313" key="7">
    <source>
        <dbReference type="Proteomes" id="UP000838686"/>
    </source>
</evidence>
<sequence length="438" mass="46400">MAGGAWLTQNKVRPGVYIHFATEPSSLGKVGERGIASMALPLNWGPSGTMLTINNGDDVLSLLGYGMTEAPMLLIREALKRAKTLLLYRLNAGTKAAATHGSLTISAKYGGVRGNDITIVVQENVDDSEKFDVVTYFAGAAVDTQTVANIGALADNAWADFGGTGALTATVGVPLTGGANGTVTNGDHSNYLAAVELLDFNTIALVSTDAALKSLYAAFARRLREEEGKRIQVVVENYPTADYEGVISVKNGVKLSDGTTLSASEATAWVAGATAAAAISESLTYTAYDDSVDAGIRYTNSQIETALLSGELVFVPSGGRAVVEQDINTLTGFTPEHGRVFAKNRVIRVFDGIANDIRSIFERYYIGKVDNNADGRSLLQGEIVSYLTALQNASAIQNFDAQKDVAVTAGQEADSVYIEVSIQPVDAVEKIYMKVRVM</sequence>
<organism evidence="6 7">
    <name type="scientific">Paenibacillus plantiphilus</name>
    <dbReference type="NCBI Taxonomy" id="2905650"/>
    <lineage>
        <taxon>Bacteria</taxon>
        <taxon>Bacillati</taxon>
        <taxon>Bacillota</taxon>
        <taxon>Bacilli</taxon>
        <taxon>Bacillales</taxon>
        <taxon>Paenibacillaceae</taxon>
        <taxon>Paenibacillus</taxon>
    </lineage>
</organism>
<reference evidence="6" key="1">
    <citation type="submission" date="2022-01" db="EMBL/GenBank/DDBJ databases">
        <authorList>
            <person name="Criscuolo A."/>
        </authorList>
    </citation>
    <scope>NUCLEOTIDE SEQUENCE</scope>
    <source>
        <strain evidence="6">CIP111893</strain>
    </source>
</reference>
<dbReference type="Gene3D" id="3.30.1490.360">
    <property type="match status" value="1"/>
</dbReference>
<dbReference type="EMBL" id="CAKMMF010000020">
    <property type="protein sequence ID" value="CAH1212270.1"/>
    <property type="molecule type" value="Genomic_DNA"/>
</dbReference>
<evidence type="ECO:0000259" key="3">
    <source>
        <dbReference type="Pfam" id="PF17481"/>
    </source>
</evidence>
<evidence type="ECO:0000259" key="4">
    <source>
        <dbReference type="Pfam" id="PF17482"/>
    </source>
</evidence>
<gene>
    <name evidence="6" type="ORF">PAECIP111893_03512</name>
</gene>
<evidence type="ECO:0000259" key="5">
    <source>
        <dbReference type="Pfam" id="PF22671"/>
    </source>
</evidence>
<dbReference type="Pfam" id="PF04984">
    <property type="entry name" value="Phage_sheath_1"/>
    <property type="match status" value="1"/>
</dbReference>
<feature type="domain" description="Tail sheath protein subtilisin-like" evidence="2">
    <location>
        <begin position="181"/>
        <end position="329"/>
    </location>
</feature>